<feature type="domain" description="DUF927" evidence="2">
    <location>
        <begin position="53"/>
        <end position="302"/>
    </location>
</feature>
<gene>
    <name evidence="3" type="ORF">KARMA_0766</name>
</gene>
<proteinExistence type="predicted"/>
<sequence length="571" mass="63476">MTTTDQAEKKNLETFLAEIDQELSKVRPYLGWDFKRSGLEIHHCREPVCSLFRVKTLASAEDHSNTSFIIEVLTETKEVTEVTVPNKLLTRNAPAALDIMSDKGFLPYADAKCIRQMITTWPRTGRQTLATNLGWHDRDFFVLATGEVLTAPDYRDGVVYSQKATAQASGSLEGWKQGIGRLAIGNPYLIFVCCAAFAGAILPFIPNAQSFGVHLFLGTSTGKSKLLQAAESVWPRSLTKKLKTWRSTGNALEGQMVEANNTVLCMDELPKSQRSFSLADVIYMLGNEAGKGRATKEGNATSRASWKTIMLSTGEDSMLQTLEWSGEKVRGGIEVRMLDVPIEARFGAFDCLHELPDGRTFADRIGTEANTNFGHAGPAFVSKLIKNPQVFDRMATRVSELEPELLKELGPQERVASEIPRIIRQFAVIAYAGTLATQAGVTGWKEEDILPSMQHVVRQWFAARDGAMSSDLRTVVKSIQRYVHALQSEERFPLNRAKEAKGPKVFEDENFFYFLKTPFIDAIDGVAKATACKELKEAGLLIPPKEDGDMTRISDKDRSRTYKIAKSIMDR</sequence>
<keyword evidence="1" id="KW-0812">Transmembrane</keyword>
<evidence type="ECO:0000259" key="2">
    <source>
        <dbReference type="Pfam" id="PF06048"/>
    </source>
</evidence>
<dbReference type="RefSeq" id="WP_072704337.1">
    <property type="nucleotide sequence ID" value="NZ_FMJB01000030.1"/>
</dbReference>
<protein>
    <submittedName>
        <fullName evidence="3">DNA/RNA helicase, superfamily II</fullName>
    </submittedName>
</protein>
<keyword evidence="1" id="KW-0472">Membrane</keyword>
<feature type="transmembrane region" description="Helical" evidence="1">
    <location>
        <begin position="188"/>
        <end position="205"/>
    </location>
</feature>
<reference evidence="4" key="1">
    <citation type="submission" date="2016-09" db="EMBL/GenBank/DDBJ databases">
        <authorList>
            <person name="Wibberg D."/>
        </authorList>
    </citation>
    <scope>NUCLEOTIDE SEQUENCE [LARGE SCALE GENOMIC DNA]</scope>
</reference>
<keyword evidence="3" id="KW-0067">ATP-binding</keyword>
<evidence type="ECO:0000313" key="4">
    <source>
        <dbReference type="Proteomes" id="UP000184085"/>
    </source>
</evidence>
<name>A0A1M4MXV2_9RHOB</name>
<keyword evidence="4" id="KW-1185">Reference proteome</keyword>
<keyword evidence="3" id="KW-0378">Hydrolase</keyword>
<keyword evidence="3" id="KW-0547">Nucleotide-binding</keyword>
<dbReference type="EMBL" id="FMJB01000030">
    <property type="protein sequence ID" value="SCM66587.1"/>
    <property type="molecule type" value="Genomic_DNA"/>
</dbReference>
<dbReference type="AlphaFoldDB" id="A0A1M4MXV2"/>
<evidence type="ECO:0000313" key="3">
    <source>
        <dbReference type="EMBL" id="SCM66587.1"/>
    </source>
</evidence>
<evidence type="ECO:0000256" key="1">
    <source>
        <dbReference type="SAM" id="Phobius"/>
    </source>
</evidence>
<dbReference type="Proteomes" id="UP000184085">
    <property type="component" value="Unassembled WGS sequence"/>
</dbReference>
<accession>A0A1M4MXV2</accession>
<keyword evidence="3" id="KW-0347">Helicase</keyword>
<dbReference type="InterPro" id="IPR009270">
    <property type="entry name" value="DUF927"/>
</dbReference>
<keyword evidence="1" id="KW-1133">Transmembrane helix</keyword>
<dbReference type="GO" id="GO:0004386">
    <property type="term" value="F:helicase activity"/>
    <property type="evidence" value="ECO:0007669"/>
    <property type="project" value="UniProtKB-KW"/>
</dbReference>
<organism evidence="3 4">
    <name type="scientific">Donghicola eburneus</name>
    <dbReference type="NCBI Taxonomy" id="393278"/>
    <lineage>
        <taxon>Bacteria</taxon>
        <taxon>Pseudomonadati</taxon>
        <taxon>Pseudomonadota</taxon>
        <taxon>Alphaproteobacteria</taxon>
        <taxon>Rhodobacterales</taxon>
        <taxon>Roseobacteraceae</taxon>
        <taxon>Donghicola</taxon>
    </lineage>
</organism>
<dbReference type="Pfam" id="PF06048">
    <property type="entry name" value="DUF927"/>
    <property type="match status" value="1"/>
</dbReference>